<dbReference type="EMBL" id="WNKS01000001">
    <property type="protein sequence ID" value="MTV29616.1"/>
    <property type="molecule type" value="Genomic_DNA"/>
</dbReference>
<reference evidence="1 2" key="1">
    <citation type="submission" date="2019-11" db="EMBL/GenBank/DDBJ databases">
        <title>Whole-genome sequence of a Rhodoblastus acidophilus DSM 142.</title>
        <authorList>
            <person name="Kyndt J.A."/>
            <person name="Meyer T.E."/>
        </authorList>
    </citation>
    <scope>NUCLEOTIDE SEQUENCE [LARGE SCALE GENOMIC DNA]</scope>
    <source>
        <strain evidence="1 2">DSM 142</strain>
    </source>
</reference>
<gene>
    <name evidence="1" type="ORF">GJ654_01265</name>
</gene>
<proteinExistence type="predicted"/>
<sequence length="90" mass="9975">MQERPRIFDDMSRLLNDAAGAAKTIGKEAEAIIRAQVERLMSTMDIVSREEFEAVRDMAIAARNANDSLERRIAELEAKLAAKPTDQGDA</sequence>
<protein>
    <submittedName>
        <fullName evidence="1">Accessory factor UbiK family protein</fullName>
    </submittedName>
</protein>
<organism evidence="1 2">
    <name type="scientific">Rhodoblastus acidophilus</name>
    <name type="common">Rhodopseudomonas acidophila</name>
    <dbReference type="NCBI Taxonomy" id="1074"/>
    <lineage>
        <taxon>Bacteria</taxon>
        <taxon>Pseudomonadati</taxon>
        <taxon>Pseudomonadota</taxon>
        <taxon>Alphaproteobacteria</taxon>
        <taxon>Hyphomicrobiales</taxon>
        <taxon>Rhodoblastaceae</taxon>
        <taxon>Rhodoblastus</taxon>
    </lineage>
</organism>
<dbReference type="AlphaFoldDB" id="A0A6N8DIL6"/>
<name>A0A6N8DIL6_RHOAC</name>
<dbReference type="OrthoDB" id="7392124at2"/>
<dbReference type="Pfam" id="PF04380">
    <property type="entry name" value="BMFP"/>
    <property type="match status" value="1"/>
</dbReference>
<dbReference type="RefSeq" id="WP_155444274.1">
    <property type="nucleotide sequence ID" value="NZ_JAOQNR010000001.1"/>
</dbReference>
<evidence type="ECO:0000313" key="2">
    <source>
        <dbReference type="Proteomes" id="UP000439113"/>
    </source>
</evidence>
<accession>A0A6N8DIL6</accession>
<evidence type="ECO:0000313" key="1">
    <source>
        <dbReference type="EMBL" id="MTV29616.1"/>
    </source>
</evidence>
<dbReference type="Proteomes" id="UP000439113">
    <property type="component" value="Unassembled WGS sequence"/>
</dbReference>
<comment type="caution">
    <text evidence="1">The sequence shown here is derived from an EMBL/GenBank/DDBJ whole genome shotgun (WGS) entry which is preliminary data.</text>
</comment>
<dbReference type="InterPro" id="IPR007475">
    <property type="entry name" value="UbiK"/>
</dbReference>